<name>A0A0S2DPJ1_LYSEN</name>
<organism evidence="2 3">
    <name type="scientific">Lysobacter enzymogenes</name>
    <dbReference type="NCBI Taxonomy" id="69"/>
    <lineage>
        <taxon>Bacteria</taxon>
        <taxon>Pseudomonadati</taxon>
        <taxon>Pseudomonadota</taxon>
        <taxon>Gammaproteobacteria</taxon>
        <taxon>Lysobacterales</taxon>
        <taxon>Lysobacteraceae</taxon>
        <taxon>Lysobacter</taxon>
    </lineage>
</organism>
<dbReference type="EMBL" id="CP013140">
    <property type="protein sequence ID" value="ALN60535.1"/>
    <property type="molecule type" value="Genomic_DNA"/>
</dbReference>
<sequence>MRGLRGGRHGIDAHGRSGGVSTGLGETIPAKIPVRYHLCKTTMNQWFKQV</sequence>
<protein>
    <submittedName>
        <fullName evidence="2">Uncharacterized protein</fullName>
    </submittedName>
</protein>
<dbReference type="STRING" id="69.GLE_5194"/>
<feature type="region of interest" description="Disordered" evidence="1">
    <location>
        <begin position="1"/>
        <end position="24"/>
    </location>
</feature>
<evidence type="ECO:0000313" key="2">
    <source>
        <dbReference type="EMBL" id="ALN60535.1"/>
    </source>
</evidence>
<dbReference type="AlphaFoldDB" id="A0A0S2DPJ1"/>
<dbReference type="KEGG" id="lez:GLE_5194"/>
<accession>A0A0S2DPJ1</accession>
<reference evidence="2 3" key="1">
    <citation type="submission" date="2015-11" db="EMBL/GenBank/DDBJ databases">
        <title>Genome sequences of Lysobacter enzymogenes strain C3 and Lysobacter antibioticus ATCC 29479.</title>
        <authorList>
            <person name="Kobayashi D.Y."/>
        </authorList>
    </citation>
    <scope>NUCLEOTIDE SEQUENCE [LARGE SCALE GENOMIC DNA]</scope>
    <source>
        <strain evidence="2 3">C3</strain>
    </source>
</reference>
<gene>
    <name evidence="2" type="ORF">GLE_5194</name>
</gene>
<evidence type="ECO:0000313" key="3">
    <source>
        <dbReference type="Proteomes" id="UP000061569"/>
    </source>
</evidence>
<proteinExistence type="predicted"/>
<dbReference type="Proteomes" id="UP000061569">
    <property type="component" value="Chromosome"/>
</dbReference>
<evidence type="ECO:0000256" key="1">
    <source>
        <dbReference type="SAM" id="MobiDB-lite"/>
    </source>
</evidence>